<evidence type="ECO:0000313" key="4">
    <source>
        <dbReference type="Proteomes" id="UP000825729"/>
    </source>
</evidence>
<keyword evidence="4" id="KW-1185">Reference proteome</keyword>
<evidence type="ECO:0000256" key="1">
    <source>
        <dbReference type="SAM" id="SignalP"/>
    </source>
</evidence>
<sequence>MANIRLLFLVVALLCFLFAATSATTADPPAVTNLLFSGEHLGPGQYLAYGETYGLLMKEDCNLVLFEYKVAIWSTRTGGQGRNCYATVQEDGNFVVYTPEGRGLWAANNVAKPRGRHVLVLQKDRNLVVYGPVSWSSGTQSHTSSQVEGMEATDDVVTAHHNTLPSYSQVIDRV</sequence>
<feature type="signal peptide" evidence="1">
    <location>
        <begin position="1"/>
        <end position="23"/>
    </location>
</feature>
<dbReference type="SUPFAM" id="SSF51110">
    <property type="entry name" value="alpha-D-mannose-specific plant lectins"/>
    <property type="match status" value="1"/>
</dbReference>
<dbReference type="SMART" id="SM00108">
    <property type="entry name" value="B_lectin"/>
    <property type="match status" value="1"/>
</dbReference>
<dbReference type="Proteomes" id="UP000825729">
    <property type="component" value="Unassembled WGS sequence"/>
</dbReference>
<dbReference type="CDD" id="cd00028">
    <property type="entry name" value="B_lectin"/>
    <property type="match status" value="1"/>
</dbReference>
<reference evidence="3 4" key="1">
    <citation type="submission" date="2021-07" db="EMBL/GenBank/DDBJ databases">
        <title>The Aristolochia fimbriata genome: insights into angiosperm evolution, floral development and chemical biosynthesis.</title>
        <authorList>
            <person name="Jiao Y."/>
        </authorList>
    </citation>
    <scope>NUCLEOTIDE SEQUENCE [LARGE SCALE GENOMIC DNA]</scope>
    <source>
        <strain evidence="3">IBCAS-2021</strain>
        <tissue evidence="3">Leaf</tissue>
    </source>
</reference>
<protein>
    <recommendedName>
        <fullName evidence="2">Bulb-type lectin domain-containing protein</fullName>
    </recommendedName>
</protein>
<dbReference type="EMBL" id="JAINDJ010000007">
    <property type="protein sequence ID" value="KAG9442161.1"/>
    <property type="molecule type" value="Genomic_DNA"/>
</dbReference>
<dbReference type="InterPro" id="IPR001480">
    <property type="entry name" value="Bulb-type_lectin_dom"/>
</dbReference>
<proteinExistence type="predicted"/>
<feature type="domain" description="Bulb-type lectin" evidence="2">
    <location>
        <begin position="32"/>
        <end position="142"/>
    </location>
</feature>
<feature type="chain" id="PRO_5043372599" description="Bulb-type lectin domain-containing protein" evidence="1">
    <location>
        <begin position="24"/>
        <end position="174"/>
    </location>
</feature>
<dbReference type="PROSITE" id="PS50927">
    <property type="entry name" value="BULB_LECTIN"/>
    <property type="match status" value="1"/>
</dbReference>
<dbReference type="AlphaFoldDB" id="A0AAV7E196"/>
<accession>A0AAV7E196</accession>
<gene>
    <name evidence="3" type="ORF">H6P81_018015</name>
</gene>
<dbReference type="Gene3D" id="2.90.10.10">
    <property type="entry name" value="Bulb-type lectin domain"/>
    <property type="match status" value="1"/>
</dbReference>
<keyword evidence="1" id="KW-0732">Signal</keyword>
<organism evidence="3 4">
    <name type="scientific">Aristolochia fimbriata</name>
    <name type="common">White veined hardy Dutchman's pipe vine</name>
    <dbReference type="NCBI Taxonomy" id="158543"/>
    <lineage>
        <taxon>Eukaryota</taxon>
        <taxon>Viridiplantae</taxon>
        <taxon>Streptophyta</taxon>
        <taxon>Embryophyta</taxon>
        <taxon>Tracheophyta</taxon>
        <taxon>Spermatophyta</taxon>
        <taxon>Magnoliopsida</taxon>
        <taxon>Magnoliidae</taxon>
        <taxon>Piperales</taxon>
        <taxon>Aristolochiaceae</taxon>
        <taxon>Aristolochia</taxon>
    </lineage>
</organism>
<comment type="caution">
    <text evidence="3">The sequence shown here is derived from an EMBL/GenBank/DDBJ whole genome shotgun (WGS) entry which is preliminary data.</text>
</comment>
<name>A0AAV7E196_ARIFI</name>
<evidence type="ECO:0000259" key="2">
    <source>
        <dbReference type="PROSITE" id="PS50927"/>
    </source>
</evidence>
<dbReference type="InterPro" id="IPR036426">
    <property type="entry name" value="Bulb-type_lectin_dom_sf"/>
</dbReference>
<evidence type="ECO:0000313" key="3">
    <source>
        <dbReference type="EMBL" id="KAG9442161.1"/>
    </source>
</evidence>